<feature type="region of interest" description="Disordered" evidence="1">
    <location>
        <begin position="103"/>
        <end position="129"/>
    </location>
</feature>
<feature type="compositionally biased region" description="Low complexity" evidence="1">
    <location>
        <begin position="12"/>
        <end position="25"/>
    </location>
</feature>
<gene>
    <name evidence="2" type="ORF">CCACVL1_27780</name>
</gene>
<organism evidence="2 3">
    <name type="scientific">Corchorus capsularis</name>
    <name type="common">Jute</name>
    <dbReference type="NCBI Taxonomy" id="210143"/>
    <lineage>
        <taxon>Eukaryota</taxon>
        <taxon>Viridiplantae</taxon>
        <taxon>Streptophyta</taxon>
        <taxon>Embryophyta</taxon>
        <taxon>Tracheophyta</taxon>
        <taxon>Spermatophyta</taxon>
        <taxon>Magnoliopsida</taxon>
        <taxon>eudicotyledons</taxon>
        <taxon>Gunneridae</taxon>
        <taxon>Pentapetalae</taxon>
        <taxon>rosids</taxon>
        <taxon>malvids</taxon>
        <taxon>Malvales</taxon>
        <taxon>Malvaceae</taxon>
        <taxon>Grewioideae</taxon>
        <taxon>Apeibeae</taxon>
        <taxon>Corchorus</taxon>
    </lineage>
</organism>
<evidence type="ECO:0000313" key="3">
    <source>
        <dbReference type="Proteomes" id="UP000188268"/>
    </source>
</evidence>
<comment type="caution">
    <text evidence="2">The sequence shown here is derived from an EMBL/GenBank/DDBJ whole genome shotgun (WGS) entry which is preliminary data.</text>
</comment>
<feature type="region of interest" description="Disordered" evidence="1">
    <location>
        <begin position="1"/>
        <end position="25"/>
    </location>
</feature>
<feature type="compositionally biased region" description="Polar residues" evidence="1">
    <location>
        <begin position="65"/>
        <end position="76"/>
    </location>
</feature>
<dbReference type="Gramene" id="OMO54457">
    <property type="protein sequence ID" value="OMO54457"/>
    <property type="gene ID" value="CCACVL1_27780"/>
</dbReference>
<keyword evidence="3" id="KW-1185">Reference proteome</keyword>
<dbReference type="EMBL" id="AWWV01014972">
    <property type="protein sequence ID" value="OMO54457.1"/>
    <property type="molecule type" value="Genomic_DNA"/>
</dbReference>
<dbReference type="AlphaFoldDB" id="A0A1R3G8T0"/>
<feature type="compositionally biased region" description="Polar residues" evidence="1">
    <location>
        <begin position="1"/>
        <end position="11"/>
    </location>
</feature>
<evidence type="ECO:0000256" key="1">
    <source>
        <dbReference type="SAM" id="MobiDB-lite"/>
    </source>
</evidence>
<evidence type="ECO:0000313" key="2">
    <source>
        <dbReference type="EMBL" id="OMO54457.1"/>
    </source>
</evidence>
<feature type="compositionally biased region" description="Polar residues" evidence="1">
    <location>
        <begin position="111"/>
        <end position="129"/>
    </location>
</feature>
<proteinExistence type="predicted"/>
<feature type="region of interest" description="Disordered" evidence="1">
    <location>
        <begin position="38"/>
        <end position="90"/>
    </location>
</feature>
<dbReference type="Proteomes" id="UP000188268">
    <property type="component" value="Unassembled WGS sequence"/>
</dbReference>
<reference evidence="2 3" key="1">
    <citation type="submission" date="2013-09" db="EMBL/GenBank/DDBJ databases">
        <title>Corchorus capsularis genome sequencing.</title>
        <authorList>
            <person name="Alam M."/>
            <person name="Haque M.S."/>
            <person name="Islam M.S."/>
            <person name="Emdad E.M."/>
            <person name="Islam M.M."/>
            <person name="Ahmed B."/>
            <person name="Halim A."/>
            <person name="Hossen Q.M.M."/>
            <person name="Hossain M.Z."/>
            <person name="Ahmed R."/>
            <person name="Khan M.M."/>
            <person name="Islam R."/>
            <person name="Rashid M.M."/>
            <person name="Khan S.A."/>
            <person name="Rahman M.S."/>
            <person name="Alam M."/>
        </authorList>
    </citation>
    <scope>NUCLEOTIDE SEQUENCE [LARGE SCALE GENOMIC DNA]</scope>
    <source>
        <strain evidence="3">cv. CVL-1</strain>
        <tissue evidence="2">Whole seedling</tissue>
    </source>
</reference>
<accession>A0A1R3G8T0</accession>
<feature type="compositionally biased region" description="Low complexity" evidence="1">
    <location>
        <begin position="41"/>
        <end position="55"/>
    </location>
</feature>
<sequence length="129" mass="13707">MAFSSSRNKSNAFASSTSSFASRSSTFFARATSPTRVNLYSRSSSPQSSPSVRFSINDRPISPGRSISFNKNNNAVSAGARPPPEDPNVLVFPYDSPGFFPVRPPQGTVVEKSSAQQSPSSGNVVVSLE</sequence>
<name>A0A1R3G8T0_COCAP</name>
<protein>
    <submittedName>
        <fullName evidence="2">Uncharacterized protein</fullName>
    </submittedName>
</protein>